<dbReference type="AlphaFoldDB" id="S5ST41"/>
<dbReference type="PATRIC" id="fig|1224163.3.peg.835"/>
<dbReference type="GO" id="GO:0016114">
    <property type="term" value="P:terpenoid biosynthetic process"/>
    <property type="evidence" value="ECO:0007669"/>
    <property type="project" value="UniProtKB-UniRule"/>
</dbReference>
<proteinExistence type="inferred from homology"/>
<comment type="pathway">
    <text evidence="9">Isoprenoid biosynthesis; isopentenyl diphosphate biosynthesis via DXP pathway; isopentenyl diphosphate from 1-deoxy-D-xylulose 5-phosphate: step 3/6.</text>
</comment>
<dbReference type="HOGENOM" id="CLU_053057_1_1_11"/>
<dbReference type="InterPro" id="IPR013750">
    <property type="entry name" value="GHMP_kinase_C_dom"/>
</dbReference>
<name>S5ST41_9CORY</name>
<comment type="similarity">
    <text evidence="1 9">Belongs to the GHMP kinase family. IspE subfamily.</text>
</comment>
<dbReference type="InterPro" id="IPR004424">
    <property type="entry name" value="IspE"/>
</dbReference>
<dbReference type="RefSeq" id="WP_020934252.1">
    <property type="nucleotide sequence ID" value="NC_021915.1"/>
</dbReference>
<dbReference type="Gene3D" id="3.30.70.890">
    <property type="entry name" value="GHMP kinase, C-terminal domain"/>
    <property type="match status" value="1"/>
</dbReference>
<dbReference type="Gene3D" id="3.30.230.10">
    <property type="match status" value="1"/>
</dbReference>
<dbReference type="InterPro" id="IPR036554">
    <property type="entry name" value="GHMP_kinase_C_sf"/>
</dbReference>
<dbReference type="KEGG" id="cmd:B841_04180"/>
<sequence length="326" mass="34025">MTNLSRATAHGKINLHLGVGAAREDGYHDLVTVFQSVDTHDTVTLLKDEYDFPRVDGSAAVSLECVSHVRGEVPEDPGNLAWRAFDLVVDDYANRYGTRELPPVSIRIDKRIPVAGGMAGGSADAAAALLAADDFLARTYGVAGLGRGRLVELGASLGADVPFTLVGGTALGTGRGDHLTTMLSRGKYHWALILSKQGLSTPKVFGKLDELRGKRPELTPALETRAVAEALIQGDPFALGAALHNDLQAAALSLKPDLRRVLELGKESGAIAGLVSGSGPTCAFLCEDAATVDQLIVRLSLELPGTSGLRVSGPAEGAYLGSPAGR</sequence>
<feature type="domain" description="GHMP kinase C-terminal" evidence="11">
    <location>
        <begin position="228"/>
        <end position="300"/>
    </location>
</feature>
<comment type="catalytic activity">
    <reaction evidence="9">
        <text>4-CDP-2-C-methyl-D-erythritol + ATP = 4-CDP-2-C-methyl-D-erythritol 2-phosphate + ADP + H(+)</text>
        <dbReference type="Rhea" id="RHEA:18437"/>
        <dbReference type="ChEBI" id="CHEBI:15378"/>
        <dbReference type="ChEBI" id="CHEBI:30616"/>
        <dbReference type="ChEBI" id="CHEBI:57823"/>
        <dbReference type="ChEBI" id="CHEBI:57919"/>
        <dbReference type="ChEBI" id="CHEBI:456216"/>
        <dbReference type="EC" id="2.7.1.148"/>
    </reaction>
</comment>
<dbReference type="NCBIfam" id="TIGR00154">
    <property type="entry name" value="ispE"/>
    <property type="match status" value="1"/>
</dbReference>
<feature type="active site" evidence="9">
    <location>
        <position position="12"/>
    </location>
</feature>
<dbReference type="PANTHER" id="PTHR43527:SF2">
    <property type="entry name" value="4-DIPHOSPHOCYTIDYL-2-C-METHYL-D-ERYTHRITOL KINASE, CHLOROPLASTIC"/>
    <property type="match status" value="1"/>
</dbReference>
<dbReference type="SUPFAM" id="SSF55060">
    <property type="entry name" value="GHMP Kinase, C-terminal domain"/>
    <property type="match status" value="1"/>
</dbReference>
<dbReference type="InterPro" id="IPR014721">
    <property type="entry name" value="Ribsml_uS5_D2-typ_fold_subgr"/>
</dbReference>
<dbReference type="SUPFAM" id="SSF54211">
    <property type="entry name" value="Ribosomal protein S5 domain 2-like"/>
    <property type="match status" value="1"/>
</dbReference>
<accession>S5ST41</accession>
<dbReference type="InterPro" id="IPR006204">
    <property type="entry name" value="GHMP_kinase_N_dom"/>
</dbReference>
<keyword evidence="9" id="KW-0414">Isoprene biosynthesis</keyword>
<evidence type="ECO:0000256" key="1">
    <source>
        <dbReference type="ARBA" id="ARBA00009684"/>
    </source>
</evidence>
<dbReference type="eggNOG" id="COG1947">
    <property type="taxonomic scope" value="Bacteria"/>
</dbReference>
<feature type="binding site" evidence="9">
    <location>
        <begin position="113"/>
        <end position="123"/>
    </location>
    <ligand>
        <name>ATP</name>
        <dbReference type="ChEBI" id="CHEBI:30616"/>
    </ligand>
</feature>
<dbReference type="Pfam" id="PF08544">
    <property type="entry name" value="GHMP_kinases_C"/>
    <property type="match status" value="1"/>
</dbReference>
<organism evidence="12 13">
    <name type="scientific">Corynebacterium maris DSM 45190</name>
    <dbReference type="NCBI Taxonomy" id="1224163"/>
    <lineage>
        <taxon>Bacteria</taxon>
        <taxon>Bacillati</taxon>
        <taxon>Actinomycetota</taxon>
        <taxon>Actinomycetes</taxon>
        <taxon>Mycobacteriales</taxon>
        <taxon>Corynebacteriaceae</taxon>
        <taxon>Corynebacterium</taxon>
    </lineage>
</organism>
<dbReference type="GO" id="GO:0005524">
    <property type="term" value="F:ATP binding"/>
    <property type="evidence" value="ECO:0007669"/>
    <property type="project" value="UniProtKB-UniRule"/>
</dbReference>
<evidence type="ECO:0000256" key="6">
    <source>
        <dbReference type="ARBA" id="ARBA00022777"/>
    </source>
</evidence>
<evidence type="ECO:0000256" key="5">
    <source>
        <dbReference type="ARBA" id="ARBA00022741"/>
    </source>
</evidence>
<keyword evidence="7 9" id="KW-0067">ATP-binding</keyword>
<dbReference type="Proteomes" id="UP000015388">
    <property type="component" value="Chromosome"/>
</dbReference>
<dbReference type="InterPro" id="IPR020568">
    <property type="entry name" value="Ribosomal_Su5_D2-typ_SF"/>
</dbReference>
<evidence type="ECO:0000256" key="3">
    <source>
        <dbReference type="ARBA" id="ARBA00017473"/>
    </source>
</evidence>
<dbReference type="PANTHER" id="PTHR43527">
    <property type="entry name" value="4-DIPHOSPHOCYTIDYL-2-C-METHYL-D-ERYTHRITOL KINASE, CHLOROPLASTIC"/>
    <property type="match status" value="1"/>
</dbReference>
<evidence type="ECO:0000259" key="10">
    <source>
        <dbReference type="Pfam" id="PF00288"/>
    </source>
</evidence>
<dbReference type="Pfam" id="PF00288">
    <property type="entry name" value="GHMP_kinases_N"/>
    <property type="match status" value="1"/>
</dbReference>
<evidence type="ECO:0000313" key="12">
    <source>
        <dbReference type="EMBL" id="AGS34319.1"/>
    </source>
</evidence>
<keyword evidence="6 9" id="KW-0418">Kinase</keyword>
<feature type="domain" description="GHMP kinase N-terminal" evidence="10">
    <location>
        <begin position="79"/>
        <end position="168"/>
    </location>
</feature>
<dbReference type="GO" id="GO:0050515">
    <property type="term" value="F:4-(cytidine 5'-diphospho)-2-C-methyl-D-erythritol kinase activity"/>
    <property type="evidence" value="ECO:0007669"/>
    <property type="project" value="UniProtKB-UniRule"/>
</dbReference>
<evidence type="ECO:0000256" key="4">
    <source>
        <dbReference type="ARBA" id="ARBA00022679"/>
    </source>
</evidence>
<dbReference type="EMBL" id="CP003924">
    <property type="protein sequence ID" value="AGS34319.1"/>
    <property type="molecule type" value="Genomic_DNA"/>
</dbReference>
<evidence type="ECO:0000313" key="13">
    <source>
        <dbReference type="Proteomes" id="UP000015388"/>
    </source>
</evidence>
<dbReference type="GO" id="GO:0019288">
    <property type="term" value="P:isopentenyl diphosphate biosynthetic process, methylerythritol 4-phosphate pathway"/>
    <property type="evidence" value="ECO:0007669"/>
    <property type="project" value="UniProtKB-UniRule"/>
</dbReference>
<keyword evidence="5 9" id="KW-0547">Nucleotide-binding</keyword>
<protein>
    <recommendedName>
        <fullName evidence="3 9">4-diphosphocytidyl-2-C-methyl-D-erythritol kinase</fullName>
        <shortName evidence="9">CMK</shortName>
        <ecNumber evidence="2 9">2.7.1.148</ecNumber>
    </recommendedName>
    <alternativeName>
        <fullName evidence="8 9">4-(cytidine-5'-diphospho)-2-C-methyl-D-erythritol kinase</fullName>
    </alternativeName>
</protein>
<evidence type="ECO:0000256" key="9">
    <source>
        <dbReference type="HAMAP-Rule" id="MF_00061"/>
    </source>
</evidence>
<keyword evidence="13" id="KW-1185">Reference proteome</keyword>
<dbReference type="STRING" id="1224163.B841_04180"/>
<gene>
    <name evidence="9" type="primary">ispE</name>
    <name evidence="12" type="ORF">B841_04180</name>
</gene>
<dbReference type="PIRSF" id="PIRSF010376">
    <property type="entry name" value="IspE"/>
    <property type="match status" value="1"/>
</dbReference>
<evidence type="ECO:0000256" key="7">
    <source>
        <dbReference type="ARBA" id="ARBA00022840"/>
    </source>
</evidence>
<dbReference type="NCBIfam" id="NF002870">
    <property type="entry name" value="PRK03188.1"/>
    <property type="match status" value="1"/>
</dbReference>
<evidence type="ECO:0000256" key="8">
    <source>
        <dbReference type="ARBA" id="ARBA00032554"/>
    </source>
</evidence>
<dbReference type="UniPathway" id="UPA00056">
    <property type="reaction ID" value="UER00094"/>
</dbReference>
<evidence type="ECO:0000256" key="2">
    <source>
        <dbReference type="ARBA" id="ARBA00012052"/>
    </source>
</evidence>
<keyword evidence="4 9" id="KW-0808">Transferase</keyword>
<evidence type="ECO:0000259" key="11">
    <source>
        <dbReference type="Pfam" id="PF08544"/>
    </source>
</evidence>
<dbReference type="HAMAP" id="MF_00061">
    <property type="entry name" value="IspE"/>
    <property type="match status" value="1"/>
</dbReference>
<dbReference type="EC" id="2.7.1.148" evidence="2 9"/>
<feature type="active site" evidence="9">
    <location>
        <position position="160"/>
    </location>
</feature>
<comment type="function">
    <text evidence="9">Catalyzes the phosphorylation of the position 2 hydroxy group of 4-diphosphocytidyl-2C-methyl-D-erythritol.</text>
</comment>
<reference evidence="12 13" key="1">
    <citation type="submission" date="2012-11" db="EMBL/GenBank/DDBJ databases">
        <title>The complete genome sequence of Corynebacterium maris Coryn-1 (=DSM 45190).</title>
        <authorList>
            <person name="Schaffert L."/>
            <person name="Albersmeier A."/>
            <person name="Kalinowski J."/>
            <person name="Ruckert C."/>
        </authorList>
    </citation>
    <scope>NUCLEOTIDE SEQUENCE [LARGE SCALE GENOMIC DNA]</scope>
    <source>
        <strain evidence="13">Coryn-1</strain>
    </source>
</reference>